<accession>A0A1G1ZBC7</accession>
<dbReference type="Pfam" id="PF00849">
    <property type="entry name" value="PseudoU_synth_2"/>
    <property type="match status" value="1"/>
</dbReference>
<dbReference type="EMBL" id="MHJB01000001">
    <property type="protein sequence ID" value="OGY61935.1"/>
    <property type="molecule type" value="Genomic_DNA"/>
</dbReference>
<evidence type="ECO:0000259" key="2">
    <source>
        <dbReference type="Pfam" id="PF00849"/>
    </source>
</evidence>
<dbReference type="GO" id="GO:0009982">
    <property type="term" value="F:pseudouridine synthase activity"/>
    <property type="evidence" value="ECO:0007669"/>
    <property type="project" value="InterPro"/>
</dbReference>
<evidence type="ECO:0000313" key="4">
    <source>
        <dbReference type="Proteomes" id="UP000176571"/>
    </source>
</evidence>
<dbReference type="Proteomes" id="UP000176571">
    <property type="component" value="Unassembled WGS sequence"/>
</dbReference>
<dbReference type="InterPro" id="IPR006145">
    <property type="entry name" value="PsdUridine_synth_RsuA/RluA"/>
</dbReference>
<dbReference type="GO" id="GO:0003723">
    <property type="term" value="F:RNA binding"/>
    <property type="evidence" value="ECO:0007669"/>
    <property type="project" value="InterPro"/>
</dbReference>
<feature type="domain" description="Pseudouridine synthase RsuA/RluA-like" evidence="2">
    <location>
        <begin position="12"/>
        <end position="186"/>
    </location>
</feature>
<evidence type="ECO:0000313" key="3">
    <source>
        <dbReference type="EMBL" id="OGY61935.1"/>
    </source>
</evidence>
<gene>
    <name evidence="3" type="ORF">A3F99_01355</name>
</gene>
<dbReference type="CDD" id="cd02869">
    <property type="entry name" value="PseudoU_synth_RluA_like"/>
    <property type="match status" value="1"/>
</dbReference>
<dbReference type="AlphaFoldDB" id="A0A1G1ZBC7"/>
<comment type="caution">
    <text evidence="3">The sequence shown here is derived from an EMBL/GenBank/DDBJ whole genome shotgun (WGS) entry which is preliminary data.</text>
</comment>
<dbReference type="PANTHER" id="PTHR21600">
    <property type="entry name" value="MITOCHONDRIAL RNA PSEUDOURIDINE SYNTHASE"/>
    <property type="match status" value="1"/>
</dbReference>
<dbReference type="SUPFAM" id="SSF55120">
    <property type="entry name" value="Pseudouridine synthase"/>
    <property type="match status" value="1"/>
</dbReference>
<evidence type="ECO:0000256" key="1">
    <source>
        <dbReference type="ARBA" id="ARBA00010876"/>
    </source>
</evidence>
<dbReference type="PANTHER" id="PTHR21600:SF87">
    <property type="entry name" value="RNA PSEUDOURIDYLATE SYNTHASE DOMAIN-CONTAINING PROTEIN 1"/>
    <property type="match status" value="1"/>
</dbReference>
<dbReference type="PROSITE" id="PS01129">
    <property type="entry name" value="PSI_RLU"/>
    <property type="match status" value="1"/>
</dbReference>
<dbReference type="InterPro" id="IPR020103">
    <property type="entry name" value="PsdUridine_synth_cat_dom_sf"/>
</dbReference>
<comment type="similarity">
    <text evidence="1">Belongs to the pseudouridine synthase RluA family.</text>
</comment>
<sequence length="247" mass="27698">MPSIQVIYEDNNFLAVNKPAGLLVHGFRVTVDGEKRHIAESTLVDWLLEKYPEIKGVGDLPRWRSGIVHRLDKQTSGVLLLAKNQEYFIYLKNLFKNHEVEKTYLALVKGRVEPKEGFINKPIGLKPGTIKRTVFVKNAKMIKEALTEYKVKEYLPSPMAGLPEYSLLEVKPKTGRTHQIRVHLASIGHAVVGDPLYGGGKVEGFNRLFLHAYSLEFSPVPGKKLKLTADLPPDLTQFLSSAKLASQ</sequence>
<dbReference type="GO" id="GO:0140098">
    <property type="term" value="F:catalytic activity, acting on RNA"/>
    <property type="evidence" value="ECO:0007669"/>
    <property type="project" value="UniProtKB-ARBA"/>
</dbReference>
<dbReference type="InterPro" id="IPR006224">
    <property type="entry name" value="PsdUridine_synth_RluA-like_CS"/>
</dbReference>
<organism evidence="3 4">
    <name type="scientific">Candidatus Colwellbacteria bacterium RIFCSPLOWO2_12_FULL_43_11</name>
    <dbReference type="NCBI Taxonomy" id="1797693"/>
    <lineage>
        <taxon>Bacteria</taxon>
        <taxon>Candidatus Colwelliibacteriota</taxon>
    </lineage>
</organism>
<dbReference type="Gene3D" id="3.30.2350.10">
    <property type="entry name" value="Pseudouridine synthase"/>
    <property type="match status" value="1"/>
</dbReference>
<dbReference type="InterPro" id="IPR050188">
    <property type="entry name" value="RluA_PseudoU_synthase"/>
</dbReference>
<name>A0A1G1ZBC7_9BACT</name>
<protein>
    <recommendedName>
        <fullName evidence="2">Pseudouridine synthase RsuA/RluA-like domain-containing protein</fullName>
    </recommendedName>
</protein>
<dbReference type="STRING" id="1797693.A3F99_01355"/>
<reference evidence="3 4" key="1">
    <citation type="journal article" date="2016" name="Nat. Commun.">
        <title>Thousands of microbial genomes shed light on interconnected biogeochemical processes in an aquifer system.</title>
        <authorList>
            <person name="Anantharaman K."/>
            <person name="Brown C.T."/>
            <person name="Hug L.A."/>
            <person name="Sharon I."/>
            <person name="Castelle C.J."/>
            <person name="Probst A.J."/>
            <person name="Thomas B.C."/>
            <person name="Singh A."/>
            <person name="Wilkins M.J."/>
            <person name="Karaoz U."/>
            <person name="Brodie E.L."/>
            <person name="Williams K.H."/>
            <person name="Hubbard S.S."/>
            <person name="Banfield J.F."/>
        </authorList>
    </citation>
    <scope>NUCLEOTIDE SEQUENCE [LARGE SCALE GENOMIC DNA]</scope>
</reference>
<dbReference type="GO" id="GO:0000455">
    <property type="term" value="P:enzyme-directed rRNA pseudouridine synthesis"/>
    <property type="evidence" value="ECO:0007669"/>
    <property type="project" value="TreeGrafter"/>
</dbReference>
<proteinExistence type="inferred from homology"/>